<evidence type="ECO:0000256" key="1">
    <source>
        <dbReference type="SAM" id="MobiDB-lite"/>
    </source>
</evidence>
<gene>
    <name evidence="2" type="ORF">NDU88_009676</name>
</gene>
<feature type="region of interest" description="Disordered" evidence="1">
    <location>
        <begin position="176"/>
        <end position="236"/>
    </location>
</feature>
<feature type="region of interest" description="Disordered" evidence="1">
    <location>
        <begin position="1"/>
        <end position="154"/>
    </location>
</feature>
<name>A0AAV7RY95_PLEWA</name>
<evidence type="ECO:0000313" key="2">
    <source>
        <dbReference type="EMBL" id="KAJ1156960.1"/>
    </source>
</evidence>
<feature type="compositionally biased region" description="Basic and acidic residues" evidence="1">
    <location>
        <begin position="40"/>
        <end position="55"/>
    </location>
</feature>
<dbReference type="AlphaFoldDB" id="A0AAV7RY95"/>
<organism evidence="2 3">
    <name type="scientific">Pleurodeles waltl</name>
    <name type="common">Iberian ribbed newt</name>
    <dbReference type="NCBI Taxonomy" id="8319"/>
    <lineage>
        <taxon>Eukaryota</taxon>
        <taxon>Metazoa</taxon>
        <taxon>Chordata</taxon>
        <taxon>Craniata</taxon>
        <taxon>Vertebrata</taxon>
        <taxon>Euteleostomi</taxon>
        <taxon>Amphibia</taxon>
        <taxon>Batrachia</taxon>
        <taxon>Caudata</taxon>
        <taxon>Salamandroidea</taxon>
        <taxon>Salamandridae</taxon>
        <taxon>Pleurodelinae</taxon>
        <taxon>Pleurodeles</taxon>
    </lineage>
</organism>
<dbReference type="EMBL" id="JANPWB010000009">
    <property type="protein sequence ID" value="KAJ1156960.1"/>
    <property type="molecule type" value="Genomic_DNA"/>
</dbReference>
<accession>A0AAV7RY95</accession>
<dbReference type="Proteomes" id="UP001066276">
    <property type="component" value="Chromosome 5"/>
</dbReference>
<protein>
    <submittedName>
        <fullName evidence="2">Uncharacterized protein</fullName>
    </submittedName>
</protein>
<keyword evidence="3" id="KW-1185">Reference proteome</keyword>
<evidence type="ECO:0000313" key="3">
    <source>
        <dbReference type="Proteomes" id="UP001066276"/>
    </source>
</evidence>
<reference evidence="2" key="1">
    <citation type="journal article" date="2022" name="bioRxiv">
        <title>Sequencing and chromosome-scale assembly of the giantPleurodeles waltlgenome.</title>
        <authorList>
            <person name="Brown T."/>
            <person name="Elewa A."/>
            <person name="Iarovenko S."/>
            <person name="Subramanian E."/>
            <person name="Araus A.J."/>
            <person name="Petzold A."/>
            <person name="Susuki M."/>
            <person name="Suzuki K.-i.T."/>
            <person name="Hayashi T."/>
            <person name="Toyoda A."/>
            <person name="Oliveira C."/>
            <person name="Osipova E."/>
            <person name="Leigh N.D."/>
            <person name="Simon A."/>
            <person name="Yun M.H."/>
        </authorList>
    </citation>
    <scope>NUCLEOTIDE SEQUENCE</scope>
    <source>
        <strain evidence="2">20211129_DDA</strain>
        <tissue evidence="2">Liver</tissue>
    </source>
</reference>
<proteinExistence type="predicted"/>
<comment type="caution">
    <text evidence="2">The sequence shown here is derived from an EMBL/GenBank/DDBJ whole genome shotgun (WGS) entry which is preliminary data.</text>
</comment>
<sequence length="252" mass="26667">MRTQSKVDSRQTPVQPSRQGLHWGSLASGKQWASPPPWERGSRPLARTDWRRDPPPRAALGTPRIRMRTAGTGGTIGAGSPSPPGTAGKPLAPPVQAGGPSSCKSPPRREQLLEEAGPSTPPHSPPLTAVTTRRAGLPNSGTKRLWSDPTADRASREGAHHSLYFPLPSPLIPRSSFTKRSPAAHPVGEEVARGDAPTCATVQPARPVLAGGNSAPYSLGNPDPRPGRHTPISGMHPRRIIHKIATQAGKMK</sequence>